<evidence type="ECO:0008006" key="3">
    <source>
        <dbReference type="Google" id="ProtNLM"/>
    </source>
</evidence>
<sequence length="234" mass="25692">MIEEIFMTQQTALIVGASRGLGLALAEEWLGRGWHVVATMRGDAPGLDDLHARFSDRLEIEHVDIRDASSVRDLGARLQGRRLDVLFVNAGIARSNDKTPVDAAEQDFVDMMLTNALSPVRTVEMLASLVRENGVIAIMTSELGSIADSTGFWPLYSSSKAALNMLMKGYAAHHPGDPRALLLVAPGWVRTEMGGDEATLSIEESIPHVVDMVEANRGKPGLRYLDRFNRELPW</sequence>
<dbReference type="Pfam" id="PF00106">
    <property type="entry name" value="adh_short"/>
    <property type="match status" value="1"/>
</dbReference>
<organism evidence="1 2">
    <name type="scientific">Sphingobium ummariense RL-3</name>
    <dbReference type="NCBI Taxonomy" id="1346791"/>
    <lineage>
        <taxon>Bacteria</taxon>
        <taxon>Pseudomonadati</taxon>
        <taxon>Pseudomonadota</taxon>
        <taxon>Alphaproteobacteria</taxon>
        <taxon>Sphingomonadales</taxon>
        <taxon>Sphingomonadaceae</taxon>
        <taxon>Sphingobium</taxon>
    </lineage>
</organism>
<dbReference type="PANTHER" id="PTHR45458">
    <property type="entry name" value="SHORT-CHAIN DEHYDROGENASE/REDUCTASE SDR"/>
    <property type="match status" value="1"/>
</dbReference>
<dbReference type="STRING" id="1346791.M529_01860"/>
<name>T0J723_9SPHN</name>
<dbReference type="PRINTS" id="PR00081">
    <property type="entry name" value="GDHRDH"/>
</dbReference>
<dbReference type="PANTHER" id="PTHR45458:SF1">
    <property type="entry name" value="SHORT CHAIN DEHYDROGENASE"/>
    <property type="match status" value="1"/>
</dbReference>
<dbReference type="PATRIC" id="fig|1346791.3.peg.361"/>
<dbReference type="AlphaFoldDB" id="T0J723"/>
<dbReference type="SUPFAM" id="SSF51735">
    <property type="entry name" value="NAD(P)-binding Rossmann-fold domains"/>
    <property type="match status" value="1"/>
</dbReference>
<dbReference type="InterPro" id="IPR002347">
    <property type="entry name" value="SDR_fam"/>
</dbReference>
<dbReference type="InterPro" id="IPR036291">
    <property type="entry name" value="NAD(P)-bd_dom_sf"/>
</dbReference>
<comment type="caution">
    <text evidence="1">The sequence shown here is derived from an EMBL/GenBank/DDBJ whole genome shotgun (WGS) entry which is preliminary data.</text>
</comment>
<dbReference type="EMBL" id="AUWY01000023">
    <property type="protein sequence ID" value="EQB33776.1"/>
    <property type="molecule type" value="Genomic_DNA"/>
</dbReference>
<keyword evidence="2" id="KW-1185">Reference proteome</keyword>
<evidence type="ECO:0000313" key="2">
    <source>
        <dbReference type="Proteomes" id="UP000015523"/>
    </source>
</evidence>
<dbReference type="Gene3D" id="3.40.50.720">
    <property type="entry name" value="NAD(P)-binding Rossmann-like Domain"/>
    <property type="match status" value="1"/>
</dbReference>
<dbReference type="Proteomes" id="UP000015523">
    <property type="component" value="Unassembled WGS sequence"/>
</dbReference>
<evidence type="ECO:0000313" key="1">
    <source>
        <dbReference type="EMBL" id="EQB33776.1"/>
    </source>
</evidence>
<dbReference type="InterPro" id="IPR020904">
    <property type="entry name" value="Sc_DH/Rdtase_CS"/>
</dbReference>
<dbReference type="eggNOG" id="COG1028">
    <property type="taxonomic scope" value="Bacteria"/>
</dbReference>
<gene>
    <name evidence="1" type="ORF">M529_01860</name>
</gene>
<dbReference type="GO" id="GO:0016616">
    <property type="term" value="F:oxidoreductase activity, acting on the CH-OH group of donors, NAD or NADP as acceptor"/>
    <property type="evidence" value="ECO:0007669"/>
    <property type="project" value="TreeGrafter"/>
</dbReference>
<dbReference type="PROSITE" id="PS00061">
    <property type="entry name" value="ADH_SHORT"/>
    <property type="match status" value="1"/>
</dbReference>
<reference evidence="1 2" key="1">
    <citation type="journal article" date="2013" name="Genome Announc.">
        <title>Draft Genome Sequence of Sphingobium ummariense Strain RL-3, a Hexachlorocyclohexane-Degrading Bacterium.</title>
        <authorList>
            <person name="Kohli P."/>
            <person name="Dua A."/>
            <person name="Sangwan N."/>
            <person name="Oldach P."/>
            <person name="Khurana J.P."/>
            <person name="Lal R."/>
        </authorList>
    </citation>
    <scope>NUCLEOTIDE SEQUENCE [LARGE SCALE GENOMIC DNA]</scope>
    <source>
        <strain evidence="1 2">RL-3</strain>
    </source>
</reference>
<protein>
    <recommendedName>
        <fullName evidence="3">3-oxoacyl-ACP reductase</fullName>
    </recommendedName>
</protein>
<accession>T0J723</accession>
<dbReference type="InterPro" id="IPR052184">
    <property type="entry name" value="SDR_enzymes"/>
</dbReference>
<proteinExistence type="predicted"/>